<dbReference type="Proteomes" id="UP000295252">
    <property type="component" value="Chromosome IV"/>
</dbReference>
<evidence type="ECO:0000313" key="2">
    <source>
        <dbReference type="Proteomes" id="UP000295252"/>
    </source>
</evidence>
<proteinExistence type="predicted"/>
<protein>
    <submittedName>
        <fullName evidence="1">Uncharacterized protein</fullName>
    </submittedName>
</protein>
<accession>A0A068UEV7</accession>
<keyword evidence="2" id="KW-1185">Reference proteome</keyword>
<sequence length="64" mass="7177">MILGIRIRKFGLIRSASSYFLPAAEYSFCAQPYAFFTCSNTDSLEASSLRFKNWQKSRGGEISG</sequence>
<reference evidence="2" key="1">
    <citation type="journal article" date="2014" name="Science">
        <title>The coffee genome provides insight into the convergent evolution of caffeine biosynthesis.</title>
        <authorList>
            <person name="Denoeud F."/>
            <person name="Carretero-Paulet L."/>
            <person name="Dereeper A."/>
            <person name="Droc G."/>
            <person name="Guyot R."/>
            <person name="Pietrella M."/>
            <person name="Zheng C."/>
            <person name="Alberti A."/>
            <person name="Anthony F."/>
            <person name="Aprea G."/>
            <person name="Aury J.M."/>
            <person name="Bento P."/>
            <person name="Bernard M."/>
            <person name="Bocs S."/>
            <person name="Campa C."/>
            <person name="Cenci A."/>
            <person name="Combes M.C."/>
            <person name="Crouzillat D."/>
            <person name="Da Silva C."/>
            <person name="Daddiego L."/>
            <person name="De Bellis F."/>
            <person name="Dussert S."/>
            <person name="Garsmeur O."/>
            <person name="Gayraud T."/>
            <person name="Guignon V."/>
            <person name="Jahn K."/>
            <person name="Jamilloux V."/>
            <person name="Joet T."/>
            <person name="Labadie K."/>
            <person name="Lan T."/>
            <person name="Leclercq J."/>
            <person name="Lepelley M."/>
            <person name="Leroy T."/>
            <person name="Li L.T."/>
            <person name="Librado P."/>
            <person name="Lopez L."/>
            <person name="Munoz A."/>
            <person name="Noel B."/>
            <person name="Pallavicini A."/>
            <person name="Perrotta G."/>
            <person name="Poncet V."/>
            <person name="Pot D."/>
            <person name="Priyono X."/>
            <person name="Rigoreau M."/>
            <person name="Rouard M."/>
            <person name="Rozas J."/>
            <person name="Tranchant-Dubreuil C."/>
            <person name="VanBuren R."/>
            <person name="Zhang Q."/>
            <person name="Andrade A.C."/>
            <person name="Argout X."/>
            <person name="Bertrand B."/>
            <person name="de Kochko A."/>
            <person name="Graziosi G."/>
            <person name="Henry R.J."/>
            <person name="Jayarama X."/>
            <person name="Ming R."/>
            <person name="Nagai C."/>
            <person name="Rounsley S."/>
            <person name="Sankoff D."/>
            <person name="Giuliano G."/>
            <person name="Albert V.A."/>
            <person name="Wincker P."/>
            <person name="Lashermes P."/>
        </authorList>
    </citation>
    <scope>NUCLEOTIDE SEQUENCE [LARGE SCALE GENOMIC DNA]</scope>
    <source>
        <strain evidence="2">cv. DH200-94</strain>
    </source>
</reference>
<gene>
    <name evidence="1" type="ORF">GSCOC_T00023794001</name>
</gene>
<name>A0A068UEV7_COFCA</name>
<dbReference type="Gramene" id="CDP06807">
    <property type="protein sequence ID" value="CDP06807"/>
    <property type="gene ID" value="GSCOC_T00023794001"/>
</dbReference>
<evidence type="ECO:0000313" key="1">
    <source>
        <dbReference type="EMBL" id="CDP06807.1"/>
    </source>
</evidence>
<dbReference type="AlphaFoldDB" id="A0A068UEV7"/>
<dbReference type="InParanoid" id="A0A068UEV7"/>
<organism evidence="1 2">
    <name type="scientific">Coffea canephora</name>
    <name type="common">Robusta coffee</name>
    <dbReference type="NCBI Taxonomy" id="49390"/>
    <lineage>
        <taxon>Eukaryota</taxon>
        <taxon>Viridiplantae</taxon>
        <taxon>Streptophyta</taxon>
        <taxon>Embryophyta</taxon>
        <taxon>Tracheophyta</taxon>
        <taxon>Spermatophyta</taxon>
        <taxon>Magnoliopsida</taxon>
        <taxon>eudicotyledons</taxon>
        <taxon>Gunneridae</taxon>
        <taxon>Pentapetalae</taxon>
        <taxon>asterids</taxon>
        <taxon>lamiids</taxon>
        <taxon>Gentianales</taxon>
        <taxon>Rubiaceae</taxon>
        <taxon>Ixoroideae</taxon>
        <taxon>Gardenieae complex</taxon>
        <taxon>Bertiereae - Coffeeae clade</taxon>
        <taxon>Coffeeae</taxon>
        <taxon>Coffea</taxon>
    </lineage>
</organism>
<dbReference type="EMBL" id="HG739107">
    <property type="protein sequence ID" value="CDP06807.1"/>
    <property type="molecule type" value="Genomic_DNA"/>
</dbReference>